<accession>A0A0N1IBJ6</accession>
<feature type="transmembrane region" description="Helical" evidence="1">
    <location>
        <begin position="577"/>
        <end position="597"/>
    </location>
</feature>
<evidence type="ECO:0000259" key="2">
    <source>
        <dbReference type="Pfam" id="PF01757"/>
    </source>
</evidence>
<evidence type="ECO:0000313" key="3">
    <source>
        <dbReference type="EMBL" id="KPJ07525.1"/>
    </source>
</evidence>
<dbReference type="Pfam" id="PF01757">
    <property type="entry name" value="Acyl_transf_3"/>
    <property type="match status" value="1"/>
</dbReference>
<feature type="transmembrane region" description="Helical" evidence="1">
    <location>
        <begin position="217"/>
        <end position="239"/>
    </location>
</feature>
<dbReference type="InterPro" id="IPR052728">
    <property type="entry name" value="O2_lipid_transport_reg"/>
</dbReference>
<keyword evidence="1" id="KW-1133">Transmembrane helix</keyword>
<name>A0A0N1IBJ6_PAPMA</name>
<dbReference type="AlphaFoldDB" id="A0A0N1IBJ6"/>
<feature type="transmembrane region" description="Helical" evidence="1">
    <location>
        <begin position="323"/>
        <end position="347"/>
    </location>
</feature>
<reference evidence="3 4" key="1">
    <citation type="journal article" date="2015" name="Nat. Commun.">
        <title>Outbred genome sequencing and CRISPR/Cas9 gene editing in butterflies.</title>
        <authorList>
            <person name="Li X."/>
            <person name="Fan D."/>
            <person name="Zhang W."/>
            <person name="Liu G."/>
            <person name="Zhang L."/>
            <person name="Zhao L."/>
            <person name="Fang X."/>
            <person name="Chen L."/>
            <person name="Dong Y."/>
            <person name="Chen Y."/>
            <person name="Ding Y."/>
            <person name="Zhao R."/>
            <person name="Feng M."/>
            <person name="Zhu Y."/>
            <person name="Feng Y."/>
            <person name="Jiang X."/>
            <person name="Zhu D."/>
            <person name="Xiang H."/>
            <person name="Feng X."/>
            <person name="Li S."/>
            <person name="Wang J."/>
            <person name="Zhang G."/>
            <person name="Kronforst M.R."/>
            <person name="Wang W."/>
        </authorList>
    </citation>
    <scope>NUCLEOTIDE SEQUENCE [LARGE SCALE GENOMIC DNA]</scope>
    <source>
        <strain evidence="3">Ya'a_city_454_Pm</strain>
        <tissue evidence="3">Whole body</tissue>
    </source>
</reference>
<feature type="transmembrane region" description="Helical" evidence="1">
    <location>
        <begin position="506"/>
        <end position="526"/>
    </location>
</feature>
<keyword evidence="1" id="KW-0812">Transmembrane</keyword>
<dbReference type="InParanoid" id="A0A0N1IBJ6"/>
<evidence type="ECO:0000256" key="1">
    <source>
        <dbReference type="SAM" id="Phobius"/>
    </source>
</evidence>
<dbReference type="FunCoup" id="A0A0N1IBJ6">
    <property type="interactions" value="13"/>
</dbReference>
<feature type="transmembrane region" description="Helical" evidence="1">
    <location>
        <begin position="284"/>
        <end position="303"/>
    </location>
</feature>
<organism evidence="3 4">
    <name type="scientific">Papilio machaon</name>
    <name type="common">Old World swallowtail butterfly</name>
    <dbReference type="NCBI Taxonomy" id="76193"/>
    <lineage>
        <taxon>Eukaryota</taxon>
        <taxon>Metazoa</taxon>
        <taxon>Ecdysozoa</taxon>
        <taxon>Arthropoda</taxon>
        <taxon>Hexapoda</taxon>
        <taxon>Insecta</taxon>
        <taxon>Pterygota</taxon>
        <taxon>Neoptera</taxon>
        <taxon>Endopterygota</taxon>
        <taxon>Lepidoptera</taxon>
        <taxon>Glossata</taxon>
        <taxon>Ditrysia</taxon>
        <taxon>Papilionoidea</taxon>
        <taxon>Papilionidae</taxon>
        <taxon>Papilioninae</taxon>
        <taxon>Papilio</taxon>
    </lineage>
</organism>
<keyword evidence="4" id="KW-1185">Reference proteome</keyword>
<feature type="transmembrane region" description="Helical" evidence="1">
    <location>
        <begin position="546"/>
        <end position="565"/>
    </location>
</feature>
<feature type="domain" description="Acyltransferase 3" evidence="2">
    <location>
        <begin position="281"/>
        <end position="666"/>
    </location>
</feature>
<proteinExistence type="predicted"/>
<protein>
    <submittedName>
        <fullName evidence="3">Nose resistant to fluoxetine protein 6</fullName>
    </submittedName>
</protein>
<dbReference type="PANTHER" id="PTHR11161:SF22">
    <property type="entry name" value="ACYLTRANSFERASE 3 DOMAIN-CONTAINING PROTEIN-RELATED"/>
    <property type="match status" value="1"/>
</dbReference>
<gene>
    <name evidence="3" type="ORF">RR48_02895</name>
</gene>
<keyword evidence="1" id="KW-0472">Membrane</keyword>
<sequence>MNYKQFSHSPDVSLSDENTSMMYGLGKASLKHLCLQPALQEVLNLEAQHIIQLHLFLIQHSDPHQTTKQCITCTEKLIEAIILQLNESEYDRMPAIFDLEPYHPCLRREDGVYCLLRVDLHADEDNELMQLIRGYSEHTVKHFNYTYLQRGVCVSTTCRDFMSDKTEVISRVEDLGGILERCLNESLFKQHGLQAKLSTVYNCDKQNDEITYDTLDWIVAVCFLIILAINIIGSCYDYFCLSKMDKNNKENRFLSSFSVFRNWKWLTEYSAPEPRMEKLKGFHCVKCILMFFIMFDHCAWMNVTFTNYPLDYERYYDTWGYQLVNGGMMLVQMFFVLSAFTLAYNLLLKSEKMPLTWAIYPKIILLRIWRLSPAYAVVLAFTASWLRHAGGGGDPLWQLAGGSVAGACQRYAWTHLLYFNNYVEDNKACALHTWYLAADFQLFVLGLAVMVGTRGRTRHVALFVLFLIGLLLPAWQVWLQDLDAIVLKKPEFYRSFHNSTFRKMHISGHANIVCCVFGLSTALLVYRLQKNKVDLSRNKILKHMCWFVVPGVMVLLASCAVFYTAERASLLTRMTVAALHRVVMATISSFVIVALVMRINKPISRLLEWGGWAVPGRLSYCVYLVHLNMVHVLLARRTHLSQVSMYNLALNFVGVYGWSHVVALVLHLLVEAPTSRLVHAATAAHLKTA</sequence>
<dbReference type="GO" id="GO:0016747">
    <property type="term" value="F:acyltransferase activity, transferring groups other than amino-acyl groups"/>
    <property type="evidence" value="ECO:0007669"/>
    <property type="project" value="InterPro"/>
</dbReference>
<dbReference type="EMBL" id="KQ461184">
    <property type="protein sequence ID" value="KPJ07525.1"/>
    <property type="molecule type" value="Genomic_DNA"/>
</dbReference>
<feature type="transmembrane region" description="Helical" evidence="1">
    <location>
        <begin position="368"/>
        <end position="386"/>
    </location>
</feature>
<dbReference type="InterPro" id="IPR002656">
    <property type="entry name" value="Acyl_transf_3_dom"/>
</dbReference>
<dbReference type="Proteomes" id="UP000053240">
    <property type="component" value="Unassembled WGS sequence"/>
</dbReference>
<feature type="transmembrane region" description="Helical" evidence="1">
    <location>
        <begin position="434"/>
        <end position="453"/>
    </location>
</feature>
<evidence type="ECO:0000313" key="4">
    <source>
        <dbReference type="Proteomes" id="UP000053240"/>
    </source>
</evidence>
<dbReference type="PANTHER" id="PTHR11161">
    <property type="entry name" value="O-ACYLTRANSFERASE"/>
    <property type="match status" value="1"/>
</dbReference>
<feature type="transmembrane region" description="Helical" evidence="1">
    <location>
        <begin position="460"/>
        <end position="478"/>
    </location>
</feature>
<feature type="transmembrane region" description="Helical" evidence="1">
    <location>
        <begin position="648"/>
        <end position="670"/>
    </location>
</feature>